<feature type="region of interest" description="Disordered" evidence="1">
    <location>
        <begin position="346"/>
        <end position="365"/>
    </location>
</feature>
<dbReference type="EMBL" id="VEPZ02001086">
    <property type="protein sequence ID" value="KAE8695369.1"/>
    <property type="molecule type" value="Genomic_DNA"/>
</dbReference>
<dbReference type="PANTHER" id="PTHR33710:SF77">
    <property type="entry name" value="DNASE I-LIKE SUPERFAMILY PROTEIN"/>
    <property type="match status" value="1"/>
</dbReference>
<dbReference type="PANTHER" id="PTHR33710">
    <property type="entry name" value="BNAC02G09200D PROTEIN"/>
    <property type="match status" value="1"/>
</dbReference>
<keyword evidence="3" id="KW-1185">Reference proteome</keyword>
<comment type="caution">
    <text evidence="2">The sequence shown here is derived from an EMBL/GenBank/DDBJ whole genome shotgun (WGS) entry which is preliminary data.</text>
</comment>
<dbReference type="InterPro" id="IPR036691">
    <property type="entry name" value="Endo/exonu/phosph_ase_sf"/>
</dbReference>
<gene>
    <name evidence="2" type="ORF">F3Y22_tig00110718pilonHSYRG00104</name>
</gene>
<protein>
    <recommendedName>
        <fullName evidence="4">DUF4283 domain-containing protein</fullName>
    </recommendedName>
</protein>
<evidence type="ECO:0000313" key="2">
    <source>
        <dbReference type="EMBL" id="KAE8695369.1"/>
    </source>
</evidence>
<evidence type="ECO:0008006" key="4">
    <source>
        <dbReference type="Google" id="ProtNLM"/>
    </source>
</evidence>
<dbReference type="SUPFAM" id="SSF56219">
    <property type="entry name" value="DNase I-like"/>
    <property type="match status" value="1"/>
</dbReference>
<dbReference type="Proteomes" id="UP000436088">
    <property type="component" value="Unassembled WGS sequence"/>
</dbReference>
<dbReference type="AlphaFoldDB" id="A0A6A2ZVT3"/>
<evidence type="ECO:0000256" key="1">
    <source>
        <dbReference type="SAM" id="MobiDB-lite"/>
    </source>
</evidence>
<name>A0A6A2ZVT3_HIBSY</name>
<sequence length="769" mass="87348">MPSENPTPPLRDCCNPPLTVFVSLVPPPIGGNLAGNLHGIEVLSSSSLERSGSPFPDEDQHVSKKVRNKKMNGDRMDEDQNGMEMQSNADSAREGAMDEVVILDSECIVDNNGSYPVIQFADQVHNRIEYSMRRSVIVRLLGRAIGYKTLVNRIGLLWQLQGQYQVIDLENDYFLVKFEKKHPSQVIVWVRTGLPYRYYSKTIFHRIAMVIGHVVKIDYSTNSGGEAILLIWRLYGHSNDICGSVEANTSKGGVASGSSLELNKEVDGGESGFGPWMITKTRRRRTKKNPDPNMKTSGEDARGSRFAILGGKINDIEKDCTIIPEVAVVETINKSSTANNSRIDTRVKGKSHRSMEQTKEIRTLQQVEKESHVQINVIAMKDGVTPQVTEHRNVRAAGNHLAITILEDRRLHIASKSIRNKGNKRDWLRNVKFSTHLDRSMLHGESSSFLCENGGEEENAPAVGLLETVTEEVILPDVYASPQVEKRKLVWKHLINLDPGEYEAWTLGGDFNSILQLDKKEGGSCRGSGVSNLIVEFVFELGLFEVDFRGPKFTWRRCNLFKLLDRYLMNRFWADVFPVTMVLHLDRVSSDHCPLLLKAQSTTRVQGNRPFRFIAALQDHPQFKNFLLETWNNELDVLTNINSFQIKAIDWNLKDMLKKELEEVLQQEESLWLQKSRNQWILNGDKNTKYFHSCTMLRRRHNYVEALKATDGSWISDQEVLCLMAVNYYKDLFTSSKVDGNVYPIKGYFPKPLSQICGSYETIIYGRNM</sequence>
<dbReference type="Gene3D" id="3.60.10.10">
    <property type="entry name" value="Endonuclease/exonuclease/phosphatase"/>
    <property type="match status" value="1"/>
</dbReference>
<organism evidence="2 3">
    <name type="scientific">Hibiscus syriacus</name>
    <name type="common">Rose of Sharon</name>
    <dbReference type="NCBI Taxonomy" id="106335"/>
    <lineage>
        <taxon>Eukaryota</taxon>
        <taxon>Viridiplantae</taxon>
        <taxon>Streptophyta</taxon>
        <taxon>Embryophyta</taxon>
        <taxon>Tracheophyta</taxon>
        <taxon>Spermatophyta</taxon>
        <taxon>Magnoliopsida</taxon>
        <taxon>eudicotyledons</taxon>
        <taxon>Gunneridae</taxon>
        <taxon>Pentapetalae</taxon>
        <taxon>rosids</taxon>
        <taxon>malvids</taxon>
        <taxon>Malvales</taxon>
        <taxon>Malvaceae</taxon>
        <taxon>Malvoideae</taxon>
        <taxon>Hibiscus</taxon>
    </lineage>
</organism>
<feature type="region of interest" description="Disordered" evidence="1">
    <location>
        <begin position="47"/>
        <end position="83"/>
    </location>
</feature>
<feature type="region of interest" description="Disordered" evidence="1">
    <location>
        <begin position="273"/>
        <end position="302"/>
    </location>
</feature>
<proteinExistence type="predicted"/>
<accession>A0A6A2ZVT3</accession>
<evidence type="ECO:0000313" key="3">
    <source>
        <dbReference type="Proteomes" id="UP000436088"/>
    </source>
</evidence>
<reference evidence="2" key="1">
    <citation type="submission" date="2019-09" db="EMBL/GenBank/DDBJ databases">
        <title>Draft genome information of white flower Hibiscus syriacus.</title>
        <authorList>
            <person name="Kim Y.-M."/>
        </authorList>
    </citation>
    <scope>NUCLEOTIDE SEQUENCE [LARGE SCALE GENOMIC DNA]</scope>
    <source>
        <strain evidence="2">YM2019G1</strain>
    </source>
</reference>